<dbReference type="InterPro" id="IPR003661">
    <property type="entry name" value="HisK_dim/P_dom"/>
</dbReference>
<evidence type="ECO:0000313" key="7">
    <source>
        <dbReference type="Proteomes" id="UP000626148"/>
    </source>
</evidence>
<sequence>MAAPKFDSLVPTDTPGNVSDRSLEDLQQAFHTFSQVSEQLTESYQMLESRVLELSGELATVSEQRMRELSEKERLADQLESLLNLLPAGVVVVDNTGIIRRVNPAAQSLLGSEAIPDLVGEAWVRIIRHAFKPRQNDGHEISLVDGRLVSIETCALDNAGQLILLSDQTETRALQAQLSRHERLTAMGRMVASLAHQIRTPLSAAMLYASNLKNPKVSQPVREQFVDKLIGRLHHLEQQVQDMLIFVKGECKLIHRMTVPDLYQAMADNLSLKLQQFPDSVEWVDNSEGGEIQCQQDALISALCNLVNNAFEAIPVEPRIRIEAAREGSQLRLDVSDNGPGMDEATLRQIQEPFFTTKSHGTGLGIPVVMAIVRAHQGEFQIDSRPGHGTTIRLMLPLRG</sequence>
<dbReference type="CDD" id="cd00130">
    <property type="entry name" value="PAS"/>
    <property type="match status" value="1"/>
</dbReference>
<evidence type="ECO:0000259" key="4">
    <source>
        <dbReference type="PROSITE" id="PS50109"/>
    </source>
</evidence>
<dbReference type="Pfam" id="PF13188">
    <property type="entry name" value="PAS_8"/>
    <property type="match status" value="1"/>
</dbReference>
<evidence type="ECO:0000313" key="6">
    <source>
        <dbReference type="EMBL" id="GGX50663.1"/>
    </source>
</evidence>
<comment type="caution">
    <text evidence="6">The sequence shown here is derived from an EMBL/GenBank/DDBJ whole genome shotgun (WGS) entry which is preliminary data.</text>
</comment>
<dbReference type="SUPFAM" id="SSF55785">
    <property type="entry name" value="PYP-like sensor domain (PAS domain)"/>
    <property type="match status" value="1"/>
</dbReference>
<dbReference type="SMART" id="SM00387">
    <property type="entry name" value="HATPase_c"/>
    <property type="match status" value="1"/>
</dbReference>
<dbReference type="GO" id="GO:0000155">
    <property type="term" value="F:phosphorelay sensor kinase activity"/>
    <property type="evidence" value="ECO:0007669"/>
    <property type="project" value="InterPro"/>
</dbReference>
<keyword evidence="6" id="KW-0418">Kinase</keyword>
<evidence type="ECO:0000256" key="3">
    <source>
        <dbReference type="ARBA" id="ARBA00022553"/>
    </source>
</evidence>
<dbReference type="Gene3D" id="3.30.565.10">
    <property type="entry name" value="Histidine kinase-like ATPase, C-terminal domain"/>
    <property type="match status" value="1"/>
</dbReference>
<name>A0A918N7H0_9GAMM</name>
<dbReference type="InterPro" id="IPR003594">
    <property type="entry name" value="HATPase_dom"/>
</dbReference>
<dbReference type="PROSITE" id="PS50109">
    <property type="entry name" value="HIS_KIN"/>
    <property type="match status" value="1"/>
</dbReference>
<gene>
    <name evidence="6" type="primary">fleS</name>
    <name evidence="6" type="ORF">GCM10007392_17290</name>
</gene>
<dbReference type="InterPro" id="IPR000014">
    <property type="entry name" value="PAS"/>
</dbReference>
<dbReference type="SUPFAM" id="SSF47384">
    <property type="entry name" value="Homodimeric domain of signal transducing histidine kinase"/>
    <property type="match status" value="1"/>
</dbReference>
<dbReference type="InterPro" id="IPR035965">
    <property type="entry name" value="PAS-like_dom_sf"/>
</dbReference>
<dbReference type="AlphaFoldDB" id="A0A918N7H0"/>
<dbReference type="RefSeq" id="WP_189608153.1">
    <property type="nucleotide sequence ID" value="NZ_BMXR01000004.1"/>
</dbReference>
<dbReference type="SMART" id="SM00388">
    <property type="entry name" value="HisKA"/>
    <property type="match status" value="1"/>
</dbReference>
<dbReference type="PANTHER" id="PTHR43065">
    <property type="entry name" value="SENSOR HISTIDINE KINASE"/>
    <property type="match status" value="1"/>
</dbReference>
<feature type="domain" description="PAS" evidence="5">
    <location>
        <begin position="75"/>
        <end position="111"/>
    </location>
</feature>
<protein>
    <recommendedName>
        <fullName evidence="2">histidine kinase</fullName>
        <ecNumber evidence="2">2.7.13.3</ecNumber>
    </recommendedName>
</protein>
<dbReference type="InterPro" id="IPR004358">
    <property type="entry name" value="Sig_transdc_His_kin-like_C"/>
</dbReference>
<dbReference type="Gene3D" id="3.30.450.20">
    <property type="entry name" value="PAS domain"/>
    <property type="match status" value="1"/>
</dbReference>
<keyword evidence="7" id="KW-1185">Reference proteome</keyword>
<accession>A0A918N7H0</accession>
<dbReference type="PRINTS" id="PR00344">
    <property type="entry name" value="BCTRLSENSOR"/>
</dbReference>
<evidence type="ECO:0000256" key="2">
    <source>
        <dbReference type="ARBA" id="ARBA00012438"/>
    </source>
</evidence>
<dbReference type="InterPro" id="IPR036097">
    <property type="entry name" value="HisK_dim/P_sf"/>
</dbReference>
<dbReference type="InterPro" id="IPR036890">
    <property type="entry name" value="HATPase_C_sf"/>
</dbReference>
<dbReference type="EC" id="2.7.13.3" evidence="2"/>
<dbReference type="CDD" id="cd00082">
    <property type="entry name" value="HisKA"/>
    <property type="match status" value="1"/>
</dbReference>
<dbReference type="Pfam" id="PF02518">
    <property type="entry name" value="HATPase_c"/>
    <property type="match status" value="1"/>
</dbReference>
<reference evidence="6" key="2">
    <citation type="submission" date="2020-09" db="EMBL/GenBank/DDBJ databases">
        <authorList>
            <person name="Sun Q."/>
            <person name="Kim S."/>
        </authorList>
    </citation>
    <scope>NUCLEOTIDE SEQUENCE</scope>
    <source>
        <strain evidence="6">KCTC 22169</strain>
    </source>
</reference>
<proteinExistence type="predicted"/>
<keyword evidence="3" id="KW-0597">Phosphoprotein</keyword>
<dbReference type="SUPFAM" id="SSF55874">
    <property type="entry name" value="ATPase domain of HSP90 chaperone/DNA topoisomerase II/histidine kinase"/>
    <property type="match status" value="1"/>
</dbReference>
<comment type="catalytic activity">
    <reaction evidence="1">
        <text>ATP + protein L-histidine = ADP + protein N-phospho-L-histidine.</text>
        <dbReference type="EC" id="2.7.13.3"/>
    </reaction>
</comment>
<reference evidence="6" key="1">
    <citation type="journal article" date="2014" name="Int. J. Syst. Evol. Microbiol.">
        <title>Complete genome sequence of Corynebacterium casei LMG S-19264T (=DSM 44701T), isolated from a smear-ripened cheese.</title>
        <authorList>
            <consortium name="US DOE Joint Genome Institute (JGI-PGF)"/>
            <person name="Walter F."/>
            <person name="Albersmeier A."/>
            <person name="Kalinowski J."/>
            <person name="Ruckert C."/>
        </authorList>
    </citation>
    <scope>NUCLEOTIDE SEQUENCE</scope>
    <source>
        <strain evidence="6">KCTC 22169</strain>
    </source>
</reference>
<dbReference type="Proteomes" id="UP000626148">
    <property type="component" value="Unassembled WGS sequence"/>
</dbReference>
<evidence type="ECO:0000256" key="1">
    <source>
        <dbReference type="ARBA" id="ARBA00000085"/>
    </source>
</evidence>
<dbReference type="SMART" id="SM00091">
    <property type="entry name" value="PAS"/>
    <property type="match status" value="1"/>
</dbReference>
<evidence type="ECO:0000259" key="5">
    <source>
        <dbReference type="PROSITE" id="PS50112"/>
    </source>
</evidence>
<organism evidence="6 7">
    <name type="scientific">Saccharospirillum salsuginis</name>
    <dbReference type="NCBI Taxonomy" id="418750"/>
    <lineage>
        <taxon>Bacteria</taxon>
        <taxon>Pseudomonadati</taxon>
        <taxon>Pseudomonadota</taxon>
        <taxon>Gammaproteobacteria</taxon>
        <taxon>Oceanospirillales</taxon>
        <taxon>Saccharospirillaceae</taxon>
        <taxon>Saccharospirillum</taxon>
    </lineage>
</organism>
<dbReference type="Gene3D" id="1.10.287.130">
    <property type="match status" value="1"/>
</dbReference>
<dbReference type="PROSITE" id="PS50112">
    <property type="entry name" value="PAS"/>
    <property type="match status" value="1"/>
</dbReference>
<keyword evidence="6" id="KW-0808">Transferase</keyword>
<dbReference type="PANTHER" id="PTHR43065:SF29">
    <property type="entry name" value="SENSOR PROTEIN KINASE FLES"/>
    <property type="match status" value="1"/>
</dbReference>
<dbReference type="Pfam" id="PF00512">
    <property type="entry name" value="HisKA"/>
    <property type="match status" value="1"/>
</dbReference>
<dbReference type="EMBL" id="BMXR01000004">
    <property type="protein sequence ID" value="GGX50663.1"/>
    <property type="molecule type" value="Genomic_DNA"/>
</dbReference>
<feature type="domain" description="Histidine kinase" evidence="4">
    <location>
        <begin position="193"/>
        <end position="400"/>
    </location>
</feature>
<dbReference type="InterPro" id="IPR005467">
    <property type="entry name" value="His_kinase_dom"/>
</dbReference>